<keyword evidence="1" id="KW-0732">Signal</keyword>
<reference evidence="2 3" key="1">
    <citation type="submission" date="2024-04" db="EMBL/GenBank/DDBJ databases">
        <authorList>
            <person name="Fracassetti M."/>
        </authorList>
    </citation>
    <scope>NUCLEOTIDE SEQUENCE [LARGE SCALE GENOMIC DNA]</scope>
</reference>
<organism evidence="2 3">
    <name type="scientific">Linum trigynum</name>
    <dbReference type="NCBI Taxonomy" id="586398"/>
    <lineage>
        <taxon>Eukaryota</taxon>
        <taxon>Viridiplantae</taxon>
        <taxon>Streptophyta</taxon>
        <taxon>Embryophyta</taxon>
        <taxon>Tracheophyta</taxon>
        <taxon>Spermatophyta</taxon>
        <taxon>Magnoliopsida</taxon>
        <taxon>eudicotyledons</taxon>
        <taxon>Gunneridae</taxon>
        <taxon>Pentapetalae</taxon>
        <taxon>rosids</taxon>
        <taxon>fabids</taxon>
        <taxon>Malpighiales</taxon>
        <taxon>Linaceae</taxon>
        <taxon>Linum</taxon>
    </lineage>
</organism>
<accession>A0AAV2E2H2</accession>
<evidence type="ECO:0000256" key="1">
    <source>
        <dbReference type="SAM" id="SignalP"/>
    </source>
</evidence>
<name>A0AAV2E2H2_9ROSI</name>
<sequence length="146" mass="15653">MTTTFVIAAVLVLMIFNDHNTLVVVKGDPDTSFHFKCCGSTSDASGQARTNALAVMDAAIALVSPGKGFHACDYGQDGPLAGYARCYPSSSSGEDCKLCLYNAQFRVVDVECPGVTEVGSNLRIVLWNTQPLGRASRICRVVLYPR</sequence>
<evidence type="ECO:0008006" key="4">
    <source>
        <dbReference type="Google" id="ProtNLM"/>
    </source>
</evidence>
<dbReference type="Proteomes" id="UP001497516">
    <property type="component" value="Chromosome 4"/>
</dbReference>
<feature type="chain" id="PRO_5043729729" description="Gnk2-homologous domain-containing protein" evidence="1">
    <location>
        <begin position="22"/>
        <end position="146"/>
    </location>
</feature>
<protein>
    <recommendedName>
        <fullName evidence="4">Gnk2-homologous domain-containing protein</fullName>
    </recommendedName>
</protein>
<dbReference type="EMBL" id="OZ034817">
    <property type="protein sequence ID" value="CAL1380012.1"/>
    <property type="molecule type" value="Genomic_DNA"/>
</dbReference>
<proteinExistence type="predicted"/>
<gene>
    <name evidence="2" type="ORF">LTRI10_LOCUS21491</name>
</gene>
<feature type="signal peptide" evidence="1">
    <location>
        <begin position="1"/>
        <end position="21"/>
    </location>
</feature>
<evidence type="ECO:0000313" key="3">
    <source>
        <dbReference type="Proteomes" id="UP001497516"/>
    </source>
</evidence>
<keyword evidence="3" id="KW-1185">Reference proteome</keyword>
<evidence type="ECO:0000313" key="2">
    <source>
        <dbReference type="EMBL" id="CAL1380012.1"/>
    </source>
</evidence>
<dbReference type="AlphaFoldDB" id="A0AAV2E2H2"/>